<sequence length="277" mass="32752">MSKEFDSDGPILTPKLFEREFRSPGFKNQEDDDNCELQSVIPRRNSATKGKQMMDIKRKSQEINFKLQTLENRIKFIENEQIKAQKNILLAKQKFKKRNEVRQLADSEKKLNATAKEIKIKEILDIKEKVSSSRDDQKQKINLQKVKLLKKNFLIKKEVKTSIILAEAEMLKKKQEKIEALKRRNKEMLNSSKEFSEKKKVRTDSQKAMKEKEYLKRMQDEMEYQKQAFDRIKNLEKLEEILMEQKKTADIFETLDSDLLCMPVSPLNITSKLSIFQ</sequence>
<evidence type="ECO:0000313" key="2">
    <source>
        <dbReference type="EMBL" id="OMJ92007.1"/>
    </source>
</evidence>
<gene>
    <name evidence="2" type="ORF">SteCoe_5324</name>
</gene>
<comment type="caution">
    <text evidence="2">The sequence shown here is derived from an EMBL/GenBank/DDBJ whole genome shotgun (WGS) entry which is preliminary data.</text>
</comment>
<accession>A0A1R2CSM2</accession>
<keyword evidence="1" id="KW-0175">Coiled coil</keyword>
<proteinExistence type="predicted"/>
<reference evidence="2 3" key="1">
    <citation type="submission" date="2016-11" db="EMBL/GenBank/DDBJ databases">
        <title>The macronuclear genome of Stentor coeruleus: a giant cell with tiny introns.</title>
        <authorList>
            <person name="Slabodnick M."/>
            <person name="Ruby J.G."/>
            <person name="Reiff S.B."/>
            <person name="Swart E.C."/>
            <person name="Gosai S."/>
            <person name="Prabakaran S."/>
            <person name="Witkowska E."/>
            <person name="Larue G.E."/>
            <person name="Fisher S."/>
            <person name="Freeman R.M."/>
            <person name="Gunawardena J."/>
            <person name="Chu W."/>
            <person name="Stover N.A."/>
            <person name="Gregory B.D."/>
            <person name="Nowacki M."/>
            <person name="Derisi J."/>
            <person name="Roy S.W."/>
            <person name="Marshall W.F."/>
            <person name="Sood P."/>
        </authorList>
    </citation>
    <scope>NUCLEOTIDE SEQUENCE [LARGE SCALE GENOMIC DNA]</scope>
    <source>
        <strain evidence="2">WM001</strain>
    </source>
</reference>
<protein>
    <submittedName>
        <fullName evidence="2">Uncharacterized protein</fullName>
    </submittedName>
</protein>
<name>A0A1R2CSM2_9CILI</name>
<evidence type="ECO:0000256" key="1">
    <source>
        <dbReference type="SAM" id="Coils"/>
    </source>
</evidence>
<evidence type="ECO:0000313" key="3">
    <source>
        <dbReference type="Proteomes" id="UP000187209"/>
    </source>
</evidence>
<feature type="coiled-coil region" evidence="1">
    <location>
        <begin position="53"/>
        <end position="87"/>
    </location>
</feature>
<dbReference type="AlphaFoldDB" id="A0A1R2CSM2"/>
<dbReference type="Proteomes" id="UP000187209">
    <property type="component" value="Unassembled WGS sequence"/>
</dbReference>
<dbReference type="EMBL" id="MPUH01000070">
    <property type="protein sequence ID" value="OMJ92007.1"/>
    <property type="molecule type" value="Genomic_DNA"/>
</dbReference>
<feature type="coiled-coil region" evidence="1">
    <location>
        <begin position="164"/>
        <end position="198"/>
    </location>
</feature>
<organism evidence="2 3">
    <name type="scientific">Stentor coeruleus</name>
    <dbReference type="NCBI Taxonomy" id="5963"/>
    <lineage>
        <taxon>Eukaryota</taxon>
        <taxon>Sar</taxon>
        <taxon>Alveolata</taxon>
        <taxon>Ciliophora</taxon>
        <taxon>Postciliodesmatophora</taxon>
        <taxon>Heterotrichea</taxon>
        <taxon>Heterotrichida</taxon>
        <taxon>Stentoridae</taxon>
        <taxon>Stentor</taxon>
    </lineage>
</organism>
<keyword evidence="3" id="KW-1185">Reference proteome</keyword>